<comment type="domain">
    <text evidence="4">The Q motif is unique to and characteristic of the DEAD box family of RNA helicases and controls ATP binding and hydrolysis.</text>
</comment>
<keyword evidence="3 4" id="KW-0067">ATP-binding</keyword>
<keyword evidence="4" id="KW-0694">RNA-binding</keyword>
<feature type="compositionally biased region" description="Pro residues" evidence="5">
    <location>
        <begin position="502"/>
        <end position="515"/>
    </location>
</feature>
<dbReference type="GO" id="GO:0003723">
    <property type="term" value="F:RNA binding"/>
    <property type="evidence" value="ECO:0007669"/>
    <property type="project" value="UniProtKB-UniRule"/>
</dbReference>
<dbReference type="InterPro" id="IPR027417">
    <property type="entry name" value="P-loop_NTPase"/>
</dbReference>
<evidence type="ECO:0000256" key="4">
    <source>
        <dbReference type="RuleBase" id="RU365068"/>
    </source>
</evidence>
<proteinExistence type="inferred from homology"/>
<evidence type="ECO:0000256" key="3">
    <source>
        <dbReference type="ARBA" id="ARBA00022840"/>
    </source>
</evidence>
<keyword evidence="2 4" id="KW-0378">Hydrolase</keyword>
<keyword evidence="4" id="KW-0347">Helicase</keyword>
<feature type="compositionally biased region" description="Gly residues" evidence="5">
    <location>
        <begin position="18"/>
        <end position="35"/>
    </location>
</feature>
<dbReference type="Pfam" id="PF00270">
    <property type="entry name" value="DEAD"/>
    <property type="match status" value="2"/>
</dbReference>
<feature type="compositionally biased region" description="Basic and acidic residues" evidence="5">
    <location>
        <begin position="67"/>
        <end position="81"/>
    </location>
</feature>
<comment type="catalytic activity">
    <reaction evidence="4">
        <text>ATP + H2O = ADP + phosphate + H(+)</text>
        <dbReference type="Rhea" id="RHEA:13065"/>
        <dbReference type="ChEBI" id="CHEBI:15377"/>
        <dbReference type="ChEBI" id="CHEBI:15378"/>
        <dbReference type="ChEBI" id="CHEBI:30616"/>
        <dbReference type="ChEBI" id="CHEBI:43474"/>
        <dbReference type="ChEBI" id="CHEBI:456216"/>
        <dbReference type="EC" id="3.6.4.13"/>
    </reaction>
</comment>
<organism evidence="7 8">
    <name type="scientific">Gonapodya prolifera (strain JEL478)</name>
    <name type="common">Monoblepharis prolifera</name>
    <dbReference type="NCBI Taxonomy" id="1344416"/>
    <lineage>
        <taxon>Eukaryota</taxon>
        <taxon>Fungi</taxon>
        <taxon>Fungi incertae sedis</taxon>
        <taxon>Chytridiomycota</taxon>
        <taxon>Chytridiomycota incertae sedis</taxon>
        <taxon>Monoblepharidomycetes</taxon>
        <taxon>Monoblepharidales</taxon>
        <taxon>Gonapodyaceae</taxon>
        <taxon>Gonapodya</taxon>
    </lineage>
</organism>
<comment type="function">
    <text evidence="4">RNA helicase.</text>
</comment>
<feature type="compositionally biased region" description="Basic and acidic residues" evidence="5">
    <location>
        <begin position="38"/>
        <end position="56"/>
    </location>
</feature>
<evidence type="ECO:0000256" key="2">
    <source>
        <dbReference type="ARBA" id="ARBA00022801"/>
    </source>
</evidence>
<protein>
    <recommendedName>
        <fullName evidence="4">ATP-dependent RNA helicase</fullName>
        <ecNumber evidence="4">3.6.4.13</ecNumber>
    </recommendedName>
</protein>
<dbReference type="InterPro" id="IPR011545">
    <property type="entry name" value="DEAD/DEAH_box_helicase_dom"/>
</dbReference>
<feature type="domain" description="Helicase ATP-binding" evidence="6">
    <location>
        <begin position="222"/>
        <end position="485"/>
    </location>
</feature>
<evidence type="ECO:0000256" key="5">
    <source>
        <dbReference type="SAM" id="MobiDB-lite"/>
    </source>
</evidence>
<dbReference type="EMBL" id="KQ965732">
    <property type="protein sequence ID" value="KXS21932.1"/>
    <property type="molecule type" value="Genomic_DNA"/>
</dbReference>
<evidence type="ECO:0000313" key="8">
    <source>
        <dbReference type="Proteomes" id="UP000070544"/>
    </source>
</evidence>
<dbReference type="GO" id="GO:0003724">
    <property type="term" value="F:RNA helicase activity"/>
    <property type="evidence" value="ECO:0007669"/>
    <property type="project" value="UniProtKB-EC"/>
</dbReference>
<sequence length="623" mass="65742">MDVGRGQWRGNSDRGGRGRGNQGHRGGQRGAGAGWKTGADDERRGGGRGRGREERGSSNARAAGAYSDREGSRGKNEERGSDNWADADDDAGGIEVGQEGAHDIAGHAGFDGSARRVDTMSISAAGLPLWIQNPHTLLHLESAQPVSLQSLIDTAKSSMSVDLSKNGARTVGGQNENVVTEVGLEVDFVKRLLSDGAKALAASGDDAPLTALLPIQHATIPLILRHPTRSILVSSPTGSGKTLSYVLPILHHLRHRTVPRLRALVVLPTRDLVAQIAAVFQRWARGTDLRVLAASGGGGGSGGMKGGDSATEGPYLGFLTARLSQIHPSLAPSADAPPTLHTRAFRSEQRALVRWDHVSSLATYLPSWTPDPTTAPPPPASAATPVDILVCTPGRLVDHLKHTPGFTLAHLRWLVADEADRLVEQEFGGWVGEVERAMAARDRREGQHSVGPVHFPPLQKMLFSATLTRNPEKIAMLGLVQPLLVQVVGRGKSAGIRSHTPPSVPPPPPPPPPRLSQPARPRLCTQQRRRMEAGPGGVSRFGALGGAGRREIARRCCDVRGAPSDQAAHREVVLGPAGGGQGDGEHACPGHDRLAIAWLVISPRFGPAGGVVRAPRIPAVARA</sequence>
<feature type="region of interest" description="Disordered" evidence="5">
    <location>
        <begin position="493"/>
        <end position="519"/>
    </location>
</feature>
<keyword evidence="8" id="KW-1185">Reference proteome</keyword>
<name>A0A139AYU7_GONPJ</name>
<feature type="region of interest" description="Disordered" evidence="5">
    <location>
        <begin position="1"/>
        <end position="95"/>
    </location>
</feature>
<dbReference type="SMART" id="SM00487">
    <property type="entry name" value="DEXDc"/>
    <property type="match status" value="1"/>
</dbReference>
<dbReference type="Proteomes" id="UP000070544">
    <property type="component" value="Unassembled WGS sequence"/>
</dbReference>
<evidence type="ECO:0000256" key="1">
    <source>
        <dbReference type="ARBA" id="ARBA00022741"/>
    </source>
</evidence>
<dbReference type="AlphaFoldDB" id="A0A139AYU7"/>
<reference evidence="7 8" key="1">
    <citation type="journal article" date="2015" name="Genome Biol. Evol.">
        <title>Phylogenomic analyses indicate that early fungi evolved digesting cell walls of algal ancestors of land plants.</title>
        <authorList>
            <person name="Chang Y."/>
            <person name="Wang S."/>
            <person name="Sekimoto S."/>
            <person name="Aerts A.L."/>
            <person name="Choi C."/>
            <person name="Clum A."/>
            <person name="LaButti K.M."/>
            <person name="Lindquist E.A."/>
            <person name="Yee Ngan C."/>
            <person name="Ohm R.A."/>
            <person name="Salamov A.A."/>
            <person name="Grigoriev I.V."/>
            <person name="Spatafora J.W."/>
            <person name="Berbee M.L."/>
        </authorList>
    </citation>
    <scope>NUCLEOTIDE SEQUENCE [LARGE SCALE GENOMIC DNA]</scope>
    <source>
        <strain evidence="7 8">JEL478</strain>
    </source>
</reference>
<dbReference type="SUPFAM" id="SSF52540">
    <property type="entry name" value="P-loop containing nucleoside triphosphate hydrolases"/>
    <property type="match status" value="1"/>
</dbReference>
<dbReference type="InterPro" id="IPR014001">
    <property type="entry name" value="Helicase_ATP-bd"/>
</dbReference>
<accession>A0A139AYU7</accession>
<evidence type="ECO:0000313" key="7">
    <source>
        <dbReference type="EMBL" id="KXS21932.1"/>
    </source>
</evidence>
<dbReference type="GO" id="GO:0005524">
    <property type="term" value="F:ATP binding"/>
    <property type="evidence" value="ECO:0007669"/>
    <property type="project" value="UniProtKB-UniRule"/>
</dbReference>
<dbReference type="EC" id="3.6.4.13" evidence="4"/>
<dbReference type="Gene3D" id="3.40.50.300">
    <property type="entry name" value="P-loop containing nucleotide triphosphate hydrolases"/>
    <property type="match status" value="1"/>
</dbReference>
<dbReference type="CDD" id="cd17956">
    <property type="entry name" value="DEADc_DDX51"/>
    <property type="match status" value="1"/>
</dbReference>
<evidence type="ECO:0000259" key="6">
    <source>
        <dbReference type="PROSITE" id="PS51192"/>
    </source>
</evidence>
<dbReference type="PANTHER" id="PTHR24031">
    <property type="entry name" value="RNA HELICASE"/>
    <property type="match status" value="1"/>
</dbReference>
<keyword evidence="1 4" id="KW-0547">Nucleotide-binding</keyword>
<dbReference type="STRING" id="1344416.A0A139AYU7"/>
<dbReference type="OrthoDB" id="3370at2759"/>
<dbReference type="PROSITE" id="PS51192">
    <property type="entry name" value="HELICASE_ATP_BIND_1"/>
    <property type="match status" value="1"/>
</dbReference>
<gene>
    <name evidence="7" type="ORF">M427DRAFT_282199</name>
</gene>
<comment type="similarity">
    <text evidence="4">Belongs to the DEAD box helicase family.</text>
</comment>
<dbReference type="GO" id="GO:0016787">
    <property type="term" value="F:hydrolase activity"/>
    <property type="evidence" value="ECO:0007669"/>
    <property type="project" value="UniProtKB-KW"/>
</dbReference>